<dbReference type="Gene3D" id="2.130.10.10">
    <property type="entry name" value="YVTN repeat-like/Quinoprotein amine dehydrogenase"/>
    <property type="match status" value="2"/>
</dbReference>
<dbReference type="Proteomes" id="UP000322899">
    <property type="component" value="Unassembled WGS sequence"/>
</dbReference>
<evidence type="ECO:0000313" key="10">
    <source>
        <dbReference type="Proteomes" id="UP000323011"/>
    </source>
</evidence>
<evidence type="ECO:0000256" key="3">
    <source>
        <dbReference type="ARBA" id="ARBA00022737"/>
    </source>
</evidence>
<feature type="repeat" description="WD" evidence="5">
    <location>
        <begin position="123"/>
        <end position="164"/>
    </location>
</feature>
<comment type="caution">
    <text evidence="6">The sequence shown here is derived from an EMBL/GenBank/DDBJ whole genome shotgun (WGS) entry which is preliminary data.</text>
</comment>
<dbReference type="SMART" id="SM00320">
    <property type="entry name" value="WD40"/>
    <property type="match status" value="8"/>
</dbReference>
<dbReference type="InterPro" id="IPR036322">
    <property type="entry name" value="WD40_repeat_dom_sf"/>
</dbReference>
<dbReference type="AlphaFoldDB" id="A0A5A8CA10"/>
<accession>A0A5A8CA10</accession>
<dbReference type="EMBL" id="VLTM01000073">
    <property type="protein sequence ID" value="KAA0157972.1"/>
    <property type="molecule type" value="Genomic_DNA"/>
</dbReference>
<dbReference type="EMBL" id="VLTO01000052">
    <property type="protein sequence ID" value="KAA0171743.1"/>
    <property type="molecule type" value="Genomic_DNA"/>
</dbReference>
<feature type="repeat" description="WD" evidence="5">
    <location>
        <begin position="166"/>
        <end position="213"/>
    </location>
</feature>
<gene>
    <name evidence="8" type="ORF">FNF27_06250</name>
    <name evidence="6" type="ORF">FNF29_05573</name>
    <name evidence="7" type="ORF">FNF31_05612</name>
</gene>
<keyword evidence="10" id="KW-1185">Reference proteome</keyword>
<organism evidence="6 10">
    <name type="scientific">Cafeteria roenbergensis</name>
    <name type="common">Marine flagellate</name>
    <dbReference type="NCBI Taxonomy" id="33653"/>
    <lineage>
        <taxon>Eukaryota</taxon>
        <taxon>Sar</taxon>
        <taxon>Stramenopiles</taxon>
        <taxon>Bigyra</taxon>
        <taxon>Opalozoa</taxon>
        <taxon>Bicosoecida</taxon>
        <taxon>Cafeteriaceae</taxon>
        <taxon>Cafeteria</taxon>
    </lineage>
</organism>
<sequence length="510" mass="54216">MSASTEQLETLVRELRKAAGAAAEDEDSQPYGFYLGERELGASLGATLAAAGVEAEGTIELRFHPLSVFRVAPVTRCTDTLFGHTAPVLHTAFSPDGRLLASCGGDCTVRLWDALASLPRHTCTGHSSHVLCAAFSPDGLRFASADREGEIRVWDAATGRLVCRPMTRHKQWVTALAWEPLHAGAAPGERLASSSRDGSVKVWSARNGRMLFSLSGHSGPVEAVRWGGAGLVYTASRDRTVLVFKVGDGPDARGEVVRRLTGHSHRVNALALSSDFVCRTGGMHFGAAFASAGRRAAAPEPMPSAKTAAAVVAAAAAAVAGGTTPAAADPAAPVEYTPFHPCPRAMVDAAKAKWEEFRAGAGEERLLSCSDDATLILWKPESADRPVARLTGHQQAVNHIAFSPDGRLAASAGFDKKVRLWDGFSGRLLTTMHGHVGAVYMVAWAPDSRFLASASKDSTAKVWRVEKGFRGRALHTLNGHADEVFALDWSPAGDRVATGSKDRTMKMWQH</sequence>
<evidence type="ECO:0000313" key="8">
    <source>
        <dbReference type="EMBL" id="KAA0171743.1"/>
    </source>
</evidence>
<keyword evidence="2 5" id="KW-0853">WD repeat</keyword>
<dbReference type="PROSITE" id="PS50294">
    <property type="entry name" value="WD_REPEATS_REGION"/>
    <property type="match status" value="6"/>
</dbReference>
<proteinExistence type="predicted"/>
<feature type="repeat" description="WD" evidence="5">
    <location>
        <begin position="477"/>
        <end position="510"/>
    </location>
</feature>
<feature type="repeat" description="WD" evidence="5">
    <location>
        <begin position="432"/>
        <end position="468"/>
    </location>
</feature>
<evidence type="ECO:0000256" key="2">
    <source>
        <dbReference type="ARBA" id="ARBA00022574"/>
    </source>
</evidence>
<dbReference type="PANTHER" id="PTHR19848:SF0">
    <property type="entry name" value="NOTCHLESS PROTEIN HOMOLOG 1"/>
    <property type="match status" value="1"/>
</dbReference>
<dbReference type="Pfam" id="PF00400">
    <property type="entry name" value="WD40"/>
    <property type="match status" value="7"/>
</dbReference>
<protein>
    <submittedName>
        <fullName evidence="6">Uncharacterized protein</fullName>
    </submittedName>
</protein>
<evidence type="ECO:0000256" key="4">
    <source>
        <dbReference type="ARBA" id="ARBA00023242"/>
    </source>
</evidence>
<dbReference type="GO" id="GO:0005730">
    <property type="term" value="C:nucleolus"/>
    <property type="evidence" value="ECO:0007669"/>
    <property type="project" value="UniProtKB-SubCell"/>
</dbReference>
<dbReference type="Proteomes" id="UP000323011">
    <property type="component" value="Unassembled WGS sequence"/>
</dbReference>
<dbReference type="CDD" id="cd00200">
    <property type="entry name" value="WD40"/>
    <property type="match status" value="1"/>
</dbReference>
<keyword evidence="4" id="KW-0539">Nucleus</keyword>
<feature type="repeat" description="WD" evidence="5">
    <location>
        <begin position="390"/>
        <end position="431"/>
    </location>
</feature>
<name>A0A5A8CA10_CAFRO</name>
<dbReference type="PANTHER" id="PTHR19848">
    <property type="entry name" value="WD40 REPEAT PROTEIN"/>
    <property type="match status" value="1"/>
</dbReference>
<dbReference type="Proteomes" id="UP000325113">
    <property type="component" value="Unassembled WGS sequence"/>
</dbReference>
<dbReference type="SUPFAM" id="SSF50978">
    <property type="entry name" value="WD40 repeat-like"/>
    <property type="match status" value="1"/>
</dbReference>
<dbReference type="InterPro" id="IPR015943">
    <property type="entry name" value="WD40/YVTN_repeat-like_dom_sf"/>
</dbReference>
<dbReference type="InterPro" id="IPR001680">
    <property type="entry name" value="WD40_rpt"/>
</dbReference>
<dbReference type="GO" id="GO:0000027">
    <property type="term" value="P:ribosomal large subunit assembly"/>
    <property type="evidence" value="ECO:0007669"/>
    <property type="project" value="TreeGrafter"/>
</dbReference>
<keyword evidence="3" id="KW-0677">Repeat</keyword>
<dbReference type="EMBL" id="VLTN01000038">
    <property type="protein sequence ID" value="KAA0149953.1"/>
    <property type="molecule type" value="Genomic_DNA"/>
</dbReference>
<dbReference type="InterPro" id="IPR020472">
    <property type="entry name" value="WD40_PAC1"/>
</dbReference>
<dbReference type="OrthoDB" id="10267436at2759"/>
<evidence type="ECO:0000313" key="6">
    <source>
        <dbReference type="EMBL" id="KAA0149953.1"/>
    </source>
</evidence>
<evidence type="ECO:0000313" key="7">
    <source>
        <dbReference type="EMBL" id="KAA0157972.1"/>
    </source>
</evidence>
<comment type="subcellular location">
    <subcellularLocation>
        <location evidence="1">Nucleus</location>
        <location evidence="1">Nucleolus</location>
    </subcellularLocation>
</comment>
<feature type="repeat" description="WD" evidence="5">
    <location>
        <begin position="81"/>
        <end position="113"/>
    </location>
</feature>
<dbReference type="PRINTS" id="PR00320">
    <property type="entry name" value="GPROTEINBRPT"/>
</dbReference>
<evidence type="ECO:0000313" key="11">
    <source>
        <dbReference type="Proteomes" id="UP000325113"/>
    </source>
</evidence>
<dbReference type="PROSITE" id="PS50082">
    <property type="entry name" value="WD_REPEATS_2"/>
    <property type="match status" value="6"/>
</dbReference>
<evidence type="ECO:0000256" key="5">
    <source>
        <dbReference type="PROSITE-ProRule" id="PRU00221"/>
    </source>
</evidence>
<evidence type="ECO:0000313" key="9">
    <source>
        <dbReference type="Proteomes" id="UP000322899"/>
    </source>
</evidence>
<dbReference type="OMA" id="AWEPYHR"/>
<reference evidence="9 10" key="1">
    <citation type="submission" date="2019-07" db="EMBL/GenBank/DDBJ databases">
        <title>Genomes of Cafeteria roenbergensis.</title>
        <authorList>
            <person name="Fischer M.G."/>
            <person name="Hackl T."/>
            <person name="Roman M."/>
        </authorList>
    </citation>
    <scope>NUCLEOTIDE SEQUENCE [LARGE SCALE GENOMIC DNA]</scope>
    <source>
        <strain evidence="6 10">BVI</strain>
        <strain evidence="7 11">Cflag</strain>
        <strain evidence="8 9">E4-10P</strain>
    </source>
</reference>
<evidence type="ECO:0000256" key="1">
    <source>
        <dbReference type="ARBA" id="ARBA00004604"/>
    </source>
</evidence>